<name>A0A426ZLX9_ENSVE</name>
<reference evidence="1 2" key="1">
    <citation type="journal article" date="2014" name="Agronomy (Basel)">
        <title>A Draft Genome Sequence for Ensete ventricosum, the Drought-Tolerant Tree Against Hunger.</title>
        <authorList>
            <person name="Harrison J."/>
            <person name="Moore K.A."/>
            <person name="Paszkiewicz K."/>
            <person name="Jones T."/>
            <person name="Grant M."/>
            <person name="Ambacheew D."/>
            <person name="Muzemil S."/>
            <person name="Studholme D.J."/>
        </authorList>
    </citation>
    <scope>NUCLEOTIDE SEQUENCE [LARGE SCALE GENOMIC DNA]</scope>
</reference>
<sequence>MKIGYADYILRLERCPKDDVGGSNNFGKDQIWITWLVATRLVGFWVWEKKNDKGWLTRPDLRTRLNRLGPDSARVLIEIQLVRSPSSHLGNFILMCGSPSSHRGKSTLMCRYDKPVTCSSFSGGFFMRSKLSPCCDLLGLSDRPNLNSVKRARSLSSICVSKVSNLAPIRSTNDMA</sequence>
<dbReference type="AlphaFoldDB" id="A0A426ZLX9"/>
<comment type="caution">
    <text evidence="1">The sequence shown here is derived from an EMBL/GenBank/DDBJ whole genome shotgun (WGS) entry which is preliminary data.</text>
</comment>
<accession>A0A426ZLX9</accession>
<dbReference type="EMBL" id="AMZH03005976">
    <property type="protein sequence ID" value="RRT64999.1"/>
    <property type="molecule type" value="Genomic_DNA"/>
</dbReference>
<protein>
    <submittedName>
        <fullName evidence="1">Uncharacterized protein</fullName>
    </submittedName>
</protein>
<evidence type="ECO:0000313" key="1">
    <source>
        <dbReference type="EMBL" id="RRT64999.1"/>
    </source>
</evidence>
<evidence type="ECO:0000313" key="2">
    <source>
        <dbReference type="Proteomes" id="UP000287651"/>
    </source>
</evidence>
<gene>
    <name evidence="1" type="ORF">B296_00015188</name>
</gene>
<dbReference type="Proteomes" id="UP000287651">
    <property type="component" value="Unassembled WGS sequence"/>
</dbReference>
<proteinExistence type="predicted"/>
<organism evidence="1 2">
    <name type="scientific">Ensete ventricosum</name>
    <name type="common">Abyssinian banana</name>
    <name type="synonym">Musa ensete</name>
    <dbReference type="NCBI Taxonomy" id="4639"/>
    <lineage>
        <taxon>Eukaryota</taxon>
        <taxon>Viridiplantae</taxon>
        <taxon>Streptophyta</taxon>
        <taxon>Embryophyta</taxon>
        <taxon>Tracheophyta</taxon>
        <taxon>Spermatophyta</taxon>
        <taxon>Magnoliopsida</taxon>
        <taxon>Liliopsida</taxon>
        <taxon>Zingiberales</taxon>
        <taxon>Musaceae</taxon>
        <taxon>Ensete</taxon>
    </lineage>
</organism>